<dbReference type="RefSeq" id="WP_171242778.1">
    <property type="nucleotide sequence ID" value="NZ_JABEPQ010000001.1"/>
</dbReference>
<name>A0A849H7S8_9MICO</name>
<evidence type="ECO:0000313" key="1">
    <source>
        <dbReference type="EMBL" id="NNM45796.1"/>
    </source>
</evidence>
<comment type="caution">
    <text evidence="1">The sequence shown here is derived from an EMBL/GenBank/DDBJ whole genome shotgun (WGS) entry which is preliminary data.</text>
</comment>
<keyword evidence="2" id="KW-1185">Reference proteome</keyword>
<dbReference type="EMBL" id="JABEPQ010000001">
    <property type="protein sequence ID" value="NNM45796.1"/>
    <property type="molecule type" value="Genomic_DNA"/>
</dbReference>
<dbReference type="AlphaFoldDB" id="A0A849H7S8"/>
<proteinExistence type="predicted"/>
<dbReference type="Proteomes" id="UP000588586">
    <property type="component" value="Unassembled WGS sequence"/>
</dbReference>
<gene>
    <name evidence="1" type="ORF">HJG52_07225</name>
</gene>
<protein>
    <submittedName>
        <fullName evidence="1">Uncharacterized protein</fullName>
    </submittedName>
</protein>
<reference evidence="1 2" key="1">
    <citation type="submission" date="2020-04" db="EMBL/GenBank/DDBJ databases">
        <title>Knoellia sp. isolate from air conditioner.</title>
        <authorList>
            <person name="Chea S."/>
            <person name="Kim D.-U."/>
        </authorList>
    </citation>
    <scope>NUCLEOTIDE SEQUENCE [LARGE SCALE GENOMIC DNA]</scope>
    <source>
        <strain evidence="1 2">DB2414S</strain>
    </source>
</reference>
<accession>A0A849H7S8</accession>
<evidence type="ECO:0000313" key="2">
    <source>
        <dbReference type="Proteomes" id="UP000588586"/>
    </source>
</evidence>
<organism evidence="1 2">
    <name type="scientific">Knoellia koreensis</name>
    <dbReference type="NCBI Taxonomy" id="2730921"/>
    <lineage>
        <taxon>Bacteria</taxon>
        <taxon>Bacillati</taxon>
        <taxon>Actinomycetota</taxon>
        <taxon>Actinomycetes</taxon>
        <taxon>Micrococcales</taxon>
        <taxon>Intrasporangiaceae</taxon>
        <taxon>Knoellia</taxon>
    </lineage>
</organism>
<sequence>MKAITTLFESILSTDESIVWRPTDGPTEYSRGWKWDPAAPAARGWKWDPIDAA</sequence>